<accession>A0AC34QRX9</accession>
<proteinExistence type="predicted"/>
<reference evidence="2" key="1">
    <citation type="submission" date="2022-11" db="UniProtKB">
        <authorList>
            <consortium name="WormBaseParasite"/>
        </authorList>
    </citation>
    <scope>IDENTIFICATION</scope>
</reference>
<dbReference type="WBParaSite" id="JU765_v2.g18711.t1">
    <property type="protein sequence ID" value="JU765_v2.g18711.t1"/>
    <property type="gene ID" value="JU765_v2.g18711"/>
</dbReference>
<dbReference type="Proteomes" id="UP000887576">
    <property type="component" value="Unplaced"/>
</dbReference>
<protein>
    <submittedName>
        <fullName evidence="2">CSD domain-containing protein</fullName>
    </submittedName>
</protein>
<evidence type="ECO:0000313" key="1">
    <source>
        <dbReference type="Proteomes" id="UP000887576"/>
    </source>
</evidence>
<name>A0AC34QRX9_9BILA</name>
<evidence type="ECO:0000313" key="2">
    <source>
        <dbReference type="WBParaSite" id="JU765_v2.g18711.t1"/>
    </source>
</evidence>
<organism evidence="1 2">
    <name type="scientific">Panagrolaimus sp. JU765</name>
    <dbReference type="NCBI Taxonomy" id="591449"/>
    <lineage>
        <taxon>Eukaryota</taxon>
        <taxon>Metazoa</taxon>
        <taxon>Ecdysozoa</taxon>
        <taxon>Nematoda</taxon>
        <taxon>Chromadorea</taxon>
        <taxon>Rhabditida</taxon>
        <taxon>Tylenchina</taxon>
        <taxon>Panagrolaimomorpha</taxon>
        <taxon>Panagrolaimoidea</taxon>
        <taxon>Panagrolaimidae</taxon>
        <taxon>Panagrolaimus</taxon>
    </lineage>
</organism>
<sequence length="256" mass="29248">MLETFSNCSTVKMPEEEVKKNSTNQEKVEKPPKAPKSPKNQAQTEKSDAESNSGKKRGRKQSYRRQRRTSYVPYDVLLKQHEEAQKNKKVLESKIAGTVKWFSMRYHYGFISRDDGKGDIFVHQMNIVKSRMNRVYLRSLAHNEKVEFDVVEGKSGLEAGNVTGPEGAPVQGLYIIQIHHYVNNGGRRYRSFSGRKSGQRRRSESKASASESSPEKEKTKRPNRRRNKSNDTKKVQDVDKEVGKIVEDVGSLKVSE</sequence>